<dbReference type="Gene3D" id="1.10.287.1490">
    <property type="match status" value="1"/>
</dbReference>
<dbReference type="Proteomes" id="UP000324897">
    <property type="component" value="Unassembled WGS sequence"/>
</dbReference>
<keyword evidence="1" id="KW-0175">Coiled coil</keyword>
<feature type="region of interest" description="Disordered" evidence="2">
    <location>
        <begin position="449"/>
        <end position="585"/>
    </location>
</feature>
<accession>A0A5J9T9T6</accession>
<dbReference type="EMBL" id="RWGY01000045">
    <property type="protein sequence ID" value="TVU07351.1"/>
    <property type="molecule type" value="Genomic_DNA"/>
</dbReference>
<comment type="caution">
    <text evidence="3">The sequence shown here is derived from an EMBL/GenBank/DDBJ whole genome shotgun (WGS) entry which is preliminary data.</text>
</comment>
<organism evidence="3 4">
    <name type="scientific">Eragrostis curvula</name>
    <name type="common">weeping love grass</name>
    <dbReference type="NCBI Taxonomy" id="38414"/>
    <lineage>
        <taxon>Eukaryota</taxon>
        <taxon>Viridiplantae</taxon>
        <taxon>Streptophyta</taxon>
        <taxon>Embryophyta</taxon>
        <taxon>Tracheophyta</taxon>
        <taxon>Spermatophyta</taxon>
        <taxon>Magnoliopsida</taxon>
        <taxon>Liliopsida</taxon>
        <taxon>Poales</taxon>
        <taxon>Poaceae</taxon>
        <taxon>PACMAD clade</taxon>
        <taxon>Chloridoideae</taxon>
        <taxon>Eragrostideae</taxon>
        <taxon>Eragrostidinae</taxon>
        <taxon>Eragrostis</taxon>
    </lineage>
</organism>
<feature type="coiled-coil region" evidence="1">
    <location>
        <begin position="206"/>
        <end position="296"/>
    </location>
</feature>
<feature type="compositionally biased region" description="Low complexity" evidence="2">
    <location>
        <begin position="473"/>
        <end position="489"/>
    </location>
</feature>
<protein>
    <submittedName>
        <fullName evidence="3">Uncharacterized protein</fullName>
    </submittedName>
</protein>
<dbReference type="Gramene" id="TVU07351">
    <property type="protein sequence ID" value="TVU07351"/>
    <property type="gene ID" value="EJB05_47402"/>
</dbReference>
<feature type="non-terminal residue" evidence="3">
    <location>
        <position position="1"/>
    </location>
</feature>
<evidence type="ECO:0000256" key="2">
    <source>
        <dbReference type="SAM" id="MobiDB-lite"/>
    </source>
</evidence>
<keyword evidence="4" id="KW-1185">Reference proteome</keyword>
<evidence type="ECO:0000313" key="3">
    <source>
        <dbReference type="EMBL" id="TVU07351.1"/>
    </source>
</evidence>
<feature type="compositionally biased region" description="Basic residues" evidence="2">
    <location>
        <begin position="527"/>
        <end position="536"/>
    </location>
</feature>
<name>A0A5J9T9T6_9POAL</name>
<feature type="compositionally biased region" description="Basic residues" evidence="2">
    <location>
        <begin position="548"/>
        <end position="559"/>
    </location>
</feature>
<gene>
    <name evidence="3" type="ORF">EJB05_47402</name>
</gene>
<reference evidence="3 4" key="1">
    <citation type="journal article" date="2019" name="Sci. Rep.">
        <title>A high-quality genome of Eragrostis curvula grass provides insights into Poaceae evolution and supports new strategies to enhance forage quality.</title>
        <authorList>
            <person name="Carballo J."/>
            <person name="Santos B.A.C.M."/>
            <person name="Zappacosta D."/>
            <person name="Garbus I."/>
            <person name="Selva J.P."/>
            <person name="Gallo C.A."/>
            <person name="Diaz A."/>
            <person name="Albertini E."/>
            <person name="Caccamo M."/>
            <person name="Echenique V."/>
        </authorList>
    </citation>
    <scope>NUCLEOTIDE SEQUENCE [LARGE SCALE GENOMIC DNA]</scope>
    <source>
        <strain evidence="4">cv. Victoria</strain>
        <tissue evidence="3">Leaf</tissue>
    </source>
</reference>
<proteinExistence type="predicted"/>
<evidence type="ECO:0000313" key="4">
    <source>
        <dbReference type="Proteomes" id="UP000324897"/>
    </source>
</evidence>
<dbReference type="AlphaFoldDB" id="A0A5J9T9T6"/>
<sequence>MLGEGTKIQDKSLAIAAPVLDVSGSKAKIQDKTPDKGVEASAEAQIQDKDVSEAAVSGCLSSHDMSELLQIAADLRPLLDCSGVQLPHEPQILACDVVSPSRGGELFLHSIFETMQEEFLPFDVAFDSVETAEGSSLACDEVPANTFVMTAQAVEPFVAASNRIRLPQVEDELVVQGGDTLYKSLLSSQVKSRAITHASLCQYRELSRLKTDRDSLRKDLSVLETKVKEKEEALVLSEKRLDELSSEKETLSKSAADFKTKVDSLDKQVEELDAALANARNDNEDLRSKVDVADQEFAALVEAERLRLSSWERLLSSFQEMLRLSIIKLGSQPTYHMLSKLARLFSNNAMHLAIRDLLHSLEAGGSDALEKAGSDSFSIVSTDITPPSLVEALFKLSDHIDESFWSRVLAIGRQSQSEDSSDFSLSEFATLKPSDDASLSKCATQESSSDISLSEFATPEPSSHGLARHEPPIEISSSPSEIHLSSDSDPLSPVEGGVDSFTFPPGSLVAIGRPYNHGSNASEGRGGHGKRGSRGRRSQDGPSSSRGSVRKKRGSRSRRNPPVDLEGSPLRFDAASQVERMRVPR</sequence>
<evidence type="ECO:0000256" key="1">
    <source>
        <dbReference type="SAM" id="Coils"/>
    </source>
</evidence>